<comment type="caution">
    <text evidence="1">The sequence shown here is derived from an EMBL/GenBank/DDBJ whole genome shotgun (WGS) entry which is preliminary data.</text>
</comment>
<reference evidence="1 2" key="1">
    <citation type="submission" date="2008-04" db="EMBL/GenBank/DDBJ databases">
        <title>Draft genome sequence of Bacteroides coprocola (DSM 17136).</title>
        <authorList>
            <person name="Sudarsanam P."/>
            <person name="Ley R."/>
            <person name="Guruge J."/>
            <person name="Turnbaugh P.J."/>
            <person name="Mahowald M."/>
            <person name="Liep D."/>
            <person name="Gordon J."/>
        </authorList>
    </citation>
    <scope>NUCLEOTIDE SEQUENCE [LARGE SCALE GENOMIC DNA]</scope>
    <source>
        <strain evidence="1 2">DSM 17136</strain>
    </source>
</reference>
<reference evidence="1 2" key="2">
    <citation type="submission" date="2008-04" db="EMBL/GenBank/DDBJ databases">
        <authorList>
            <person name="Fulton L."/>
            <person name="Clifton S."/>
            <person name="Fulton B."/>
            <person name="Xu J."/>
            <person name="Minx P."/>
            <person name="Pepin K.H."/>
            <person name="Johnson M."/>
            <person name="Thiruvilangam P."/>
            <person name="Bhonagiri V."/>
            <person name="Nash W.E."/>
            <person name="Mardis E.R."/>
            <person name="Wilson R.K."/>
        </authorList>
    </citation>
    <scope>NUCLEOTIDE SEQUENCE [LARGE SCALE GENOMIC DNA]</scope>
    <source>
        <strain evidence="1 2">DSM 17136</strain>
    </source>
</reference>
<proteinExistence type="predicted"/>
<protein>
    <submittedName>
        <fullName evidence="1">Uncharacterized protein</fullName>
    </submittedName>
</protein>
<organism evidence="1 2">
    <name type="scientific">Phocaeicola coprocola DSM 17136</name>
    <dbReference type="NCBI Taxonomy" id="470145"/>
    <lineage>
        <taxon>Bacteria</taxon>
        <taxon>Pseudomonadati</taxon>
        <taxon>Bacteroidota</taxon>
        <taxon>Bacteroidia</taxon>
        <taxon>Bacteroidales</taxon>
        <taxon>Bacteroidaceae</taxon>
        <taxon>Phocaeicola</taxon>
    </lineage>
</organism>
<dbReference type="EMBL" id="ABIY02000040">
    <property type="protein sequence ID" value="EDV02576.1"/>
    <property type="molecule type" value="Genomic_DNA"/>
</dbReference>
<dbReference type="HOGENOM" id="CLU_2242086_0_0_10"/>
<sequence length="104" mass="12541">FYYPEFLKVEILDHLENPFEMVKRMINNQFVPDWVIELYVKEEHVSASNCIVCYIPNGFKDKKKNQNIYIKKKSYDDSDVPKKHIEELVDYNGIKYLEWFKAEG</sequence>
<feature type="non-terminal residue" evidence="1">
    <location>
        <position position="1"/>
    </location>
</feature>
<evidence type="ECO:0000313" key="1">
    <source>
        <dbReference type="EMBL" id="EDV02576.1"/>
    </source>
</evidence>
<name>B3JEN4_9BACT</name>
<dbReference type="Proteomes" id="UP000003146">
    <property type="component" value="Unassembled WGS sequence"/>
</dbReference>
<gene>
    <name evidence="1" type="ORF">BACCOP_00327</name>
</gene>
<dbReference type="eggNOG" id="ENOG5030RPX">
    <property type="taxonomic scope" value="Bacteria"/>
</dbReference>
<evidence type="ECO:0000313" key="2">
    <source>
        <dbReference type="Proteomes" id="UP000003146"/>
    </source>
</evidence>
<accession>B3JEN4</accession>
<dbReference type="AlphaFoldDB" id="B3JEN4"/>